<dbReference type="EMBL" id="RBWY01000001">
    <property type="protein sequence ID" value="RKS87346.1"/>
    <property type="molecule type" value="Genomic_DNA"/>
</dbReference>
<dbReference type="OrthoDB" id="8158189at2"/>
<sequence length="216" mass="24478">MNINDTILRQYGNSEKLKNIIYTFNNGMDVTDIVNKFYDNVFNLDTANSYGLDVWARIVDVSRYVKFDSIGEVFGFDGQKLSTFNRGSFYSGEKVTTTLKLADDFFRTVIKSKAAVNISDSSIKDINRILGSIFNSDIKPFVTDNLDMSMHYVFPFYLRDNEISLIKNSNILPRPSGVKLRGIITIPNQVFGFFGSNCQTFNNGTFISQRGIIDVN</sequence>
<evidence type="ECO:0000313" key="1">
    <source>
        <dbReference type="EMBL" id="RKS87346.1"/>
    </source>
</evidence>
<proteinExistence type="predicted"/>
<protein>
    <submittedName>
        <fullName evidence="1">Uncharacterized protein DUF2612</fullName>
    </submittedName>
</protein>
<keyword evidence="2" id="KW-1185">Reference proteome</keyword>
<dbReference type="RefSeq" id="WP_121144244.1">
    <property type="nucleotide sequence ID" value="NZ_RBWY01000001.1"/>
</dbReference>
<name>A0A495RJK0_9GAMM</name>
<dbReference type="Pfam" id="PF11041">
    <property type="entry name" value="Phage_Wedge1"/>
    <property type="match status" value="1"/>
</dbReference>
<dbReference type="AlphaFoldDB" id="A0A495RJK0"/>
<dbReference type="InterPro" id="IPR021283">
    <property type="entry name" value="Phage_Wedge1"/>
</dbReference>
<comment type="caution">
    <text evidence="1">The sequence shown here is derived from an EMBL/GenBank/DDBJ whole genome shotgun (WGS) entry which is preliminary data.</text>
</comment>
<evidence type="ECO:0000313" key="2">
    <source>
        <dbReference type="Proteomes" id="UP000278542"/>
    </source>
</evidence>
<organism evidence="1 2">
    <name type="scientific">Orbus hercynius</name>
    <dbReference type="NCBI Taxonomy" id="593135"/>
    <lineage>
        <taxon>Bacteria</taxon>
        <taxon>Pseudomonadati</taxon>
        <taxon>Pseudomonadota</taxon>
        <taxon>Gammaproteobacteria</taxon>
        <taxon>Orbales</taxon>
        <taxon>Orbaceae</taxon>
        <taxon>Orbus</taxon>
    </lineage>
</organism>
<reference evidence="1 2" key="1">
    <citation type="submission" date="2018-10" db="EMBL/GenBank/DDBJ databases">
        <title>Genomic Encyclopedia of Type Strains, Phase IV (KMG-IV): sequencing the most valuable type-strain genomes for metagenomic binning, comparative biology and taxonomic classification.</title>
        <authorList>
            <person name="Goeker M."/>
        </authorList>
    </citation>
    <scope>NUCLEOTIDE SEQUENCE [LARGE SCALE GENOMIC DNA]</scope>
    <source>
        <strain evidence="1 2">DSM 22228</strain>
    </source>
</reference>
<accession>A0A495RJK0</accession>
<dbReference type="Proteomes" id="UP000278542">
    <property type="component" value="Unassembled WGS sequence"/>
</dbReference>
<gene>
    <name evidence="1" type="ORF">DES39_0567</name>
</gene>